<evidence type="ECO:0000256" key="1">
    <source>
        <dbReference type="SAM" id="MobiDB-lite"/>
    </source>
</evidence>
<reference evidence="2 3" key="1">
    <citation type="submission" date="2018-03" db="EMBL/GenBank/DDBJ databases">
        <title>Draft genome sequence of Rohu Carp (Labeo rohita).</title>
        <authorList>
            <person name="Das P."/>
            <person name="Kushwaha B."/>
            <person name="Joshi C.G."/>
            <person name="Kumar D."/>
            <person name="Nagpure N.S."/>
            <person name="Sahoo L."/>
            <person name="Das S.P."/>
            <person name="Bit A."/>
            <person name="Patnaik S."/>
            <person name="Meher P.K."/>
            <person name="Jayasankar P."/>
            <person name="Koringa P.G."/>
            <person name="Patel N.V."/>
            <person name="Hinsu A.T."/>
            <person name="Kumar R."/>
            <person name="Pandey M."/>
            <person name="Agarwal S."/>
            <person name="Srivastava S."/>
            <person name="Singh M."/>
            <person name="Iquebal M.A."/>
            <person name="Jaiswal S."/>
            <person name="Angadi U.B."/>
            <person name="Kumar N."/>
            <person name="Raza M."/>
            <person name="Shah T.M."/>
            <person name="Rai A."/>
            <person name="Jena J.K."/>
        </authorList>
    </citation>
    <scope>NUCLEOTIDE SEQUENCE [LARGE SCALE GENOMIC DNA]</scope>
    <source>
        <strain evidence="2">DASCIFA01</strain>
        <tissue evidence="2">Testis</tissue>
    </source>
</reference>
<protein>
    <submittedName>
        <fullName evidence="2">Uncharacterized protein</fullName>
    </submittedName>
</protein>
<dbReference type="EMBL" id="QBIY01013168">
    <property type="protein sequence ID" value="RXN10890.1"/>
    <property type="molecule type" value="Genomic_DNA"/>
</dbReference>
<evidence type="ECO:0000313" key="2">
    <source>
        <dbReference type="EMBL" id="RXN10890.1"/>
    </source>
</evidence>
<organism evidence="2 3">
    <name type="scientific">Labeo rohita</name>
    <name type="common">Indian major carp</name>
    <name type="synonym">Cyprinus rohita</name>
    <dbReference type="NCBI Taxonomy" id="84645"/>
    <lineage>
        <taxon>Eukaryota</taxon>
        <taxon>Metazoa</taxon>
        <taxon>Chordata</taxon>
        <taxon>Craniata</taxon>
        <taxon>Vertebrata</taxon>
        <taxon>Euteleostomi</taxon>
        <taxon>Actinopterygii</taxon>
        <taxon>Neopterygii</taxon>
        <taxon>Teleostei</taxon>
        <taxon>Ostariophysi</taxon>
        <taxon>Cypriniformes</taxon>
        <taxon>Cyprinidae</taxon>
        <taxon>Labeoninae</taxon>
        <taxon>Labeonini</taxon>
        <taxon>Labeo</taxon>
    </lineage>
</organism>
<proteinExistence type="predicted"/>
<feature type="compositionally biased region" description="Basic and acidic residues" evidence="1">
    <location>
        <begin position="1"/>
        <end position="15"/>
    </location>
</feature>
<comment type="caution">
    <text evidence="2">The sequence shown here is derived from an EMBL/GenBank/DDBJ whole genome shotgun (WGS) entry which is preliminary data.</text>
</comment>
<gene>
    <name evidence="2" type="ORF">ROHU_010771</name>
</gene>
<feature type="region of interest" description="Disordered" evidence="1">
    <location>
        <begin position="1"/>
        <end position="73"/>
    </location>
</feature>
<accession>A0A498LRV1</accession>
<name>A0A498LRV1_LABRO</name>
<dbReference type="AlphaFoldDB" id="A0A498LRV1"/>
<evidence type="ECO:0000313" key="3">
    <source>
        <dbReference type="Proteomes" id="UP000290572"/>
    </source>
</evidence>
<dbReference type="Proteomes" id="UP000290572">
    <property type="component" value="Unassembled WGS sequence"/>
</dbReference>
<keyword evidence="3" id="KW-1185">Reference proteome</keyword>
<sequence>MVVGKIREAKARSDAFRTFISRRTRSEPEHQRGPGPSWSEDQRQAQKASVAACAPPPPAGGSKRWHGPKGGRQDLREVVQAKRSQRSHPDQSKIYHLLAFL</sequence>